<dbReference type="PANTHER" id="PTHR31580">
    <property type="entry name" value="FILAMENT-LIKE PLANT PROTEIN 4"/>
    <property type="match status" value="1"/>
</dbReference>
<comment type="similarity">
    <text evidence="1">Belongs to the FPP family.</text>
</comment>
<organism evidence="5 6">
    <name type="scientific">Saponaria officinalis</name>
    <name type="common">Common soapwort</name>
    <name type="synonym">Lychnis saponaria</name>
    <dbReference type="NCBI Taxonomy" id="3572"/>
    <lineage>
        <taxon>Eukaryota</taxon>
        <taxon>Viridiplantae</taxon>
        <taxon>Streptophyta</taxon>
        <taxon>Embryophyta</taxon>
        <taxon>Tracheophyta</taxon>
        <taxon>Spermatophyta</taxon>
        <taxon>Magnoliopsida</taxon>
        <taxon>eudicotyledons</taxon>
        <taxon>Gunneridae</taxon>
        <taxon>Pentapetalae</taxon>
        <taxon>Caryophyllales</taxon>
        <taxon>Caryophyllaceae</taxon>
        <taxon>Caryophylleae</taxon>
        <taxon>Saponaria</taxon>
    </lineage>
</organism>
<accession>A0AAW1HRG6</accession>
<dbReference type="EMBL" id="JBDFQZ010000011">
    <property type="protein sequence ID" value="KAK9678525.1"/>
    <property type="molecule type" value="Genomic_DNA"/>
</dbReference>
<dbReference type="InterPro" id="IPR008587">
    <property type="entry name" value="FPP_plant"/>
</dbReference>
<feature type="compositionally biased region" description="Low complexity" evidence="4">
    <location>
        <begin position="714"/>
        <end position="724"/>
    </location>
</feature>
<dbReference type="Pfam" id="PF05911">
    <property type="entry name" value="FPP"/>
    <property type="match status" value="3"/>
</dbReference>
<name>A0AAW1HRG6_SAPOF</name>
<feature type="compositionally biased region" description="Polar residues" evidence="4">
    <location>
        <begin position="725"/>
        <end position="734"/>
    </location>
</feature>
<evidence type="ECO:0000256" key="4">
    <source>
        <dbReference type="SAM" id="MobiDB-lite"/>
    </source>
</evidence>
<dbReference type="Proteomes" id="UP001443914">
    <property type="component" value="Unassembled WGS sequence"/>
</dbReference>
<evidence type="ECO:0000256" key="2">
    <source>
        <dbReference type="ARBA" id="ARBA00023054"/>
    </source>
</evidence>
<proteinExistence type="inferred from homology"/>
<feature type="coiled-coil region" evidence="3">
    <location>
        <begin position="577"/>
        <end position="699"/>
    </location>
</feature>
<evidence type="ECO:0000313" key="6">
    <source>
        <dbReference type="Proteomes" id="UP001443914"/>
    </source>
</evidence>
<comment type="caution">
    <text evidence="5">The sequence shown here is derived from an EMBL/GenBank/DDBJ whole genome shotgun (WGS) entry which is preliminary data.</text>
</comment>
<reference evidence="5 6" key="1">
    <citation type="submission" date="2024-03" db="EMBL/GenBank/DDBJ databases">
        <title>WGS assembly of Saponaria officinalis var. Norfolk2.</title>
        <authorList>
            <person name="Jenkins J."/>
            <person name="Shu S."/>
            <person name="Grimwood J."/>
            <person name="Barry K."/>
            <person name="Goodstein D."/>
            <person name="Schmutz J."/>
            <person name="Leebens-Mack J."/>
            <person name="Osbourn A."/>
        </authorList>
    </citation>
    <scope>NUCLEOTIDE SEQUENCE [LARGE SCALE GENOMIC DNA]</scope>
    <source>
        <strain evidence="6">cv. Norfolk2</strain>
        <strain evidence="5">JIC</strain>
        <tissue evidence="5">Leaf</tissue>
    </source>
</reference>
<sequence>MTDPKSWLWRKKSSDKTVIVAQKDDLASKELEKEIQELLAEKVHLEADVRELDEKLSSALSECAAKDDLVKKHAKTAKDALAGWEKAEAKSLSLKQELDEAVKQREVCEERARHLDSALKECMQQLRFVREDKEQRIHDVLLKAAEELEETKTFFEEKLEESGENIAKLSVENSQLGKMLSLKDDVIDDLTQQMTKAEAHINALLARLETVEKENKSLRYEVRVLEKEVDIRNEEKEFNRRTADSTQKQHLENVKKIAKLESECQRLRVLVRKRLPGPAALAKMKTEVGMLNKRKSSLNVSQSDYGVESYLESPEKKINLLSDRVFALEDENNLLRETLEKHLKELQISRTMYVQTATKLSQVEAKLDEFPKRHLIRDLSHELSLASMSDSSYAGSTASPCKSVAISDINHFMDDFAEMEKLALVCIDKTSEIDINSSECTGKELVPVSEVVDSKRPLSSRLSGLISKLIEIIVGINLPPEDHDSRQKSTSYLVRVFQWKSSELADILRNFVGTCEELLNGNADFETFAQELTNTLEWIISHCFSLQDVSVMKETIKKQIGWDETRSESEIELKNQFEVLESRVTSLQVELEEMKRLKTVIEEEVESNVMMIENLNVQLLAVKCEMHEAHQKFAALEAEIMSKTKQCEELEGKCLDLQAQLESVTKTNTCQHPDHDKKKLETEMEISAASEKLAECQETILHLGKQLKALTTSRNNNAANSTTNVQKLTSQQRSSLFDQMQADDDSGLDQPDQSPETKEIISAKECISATNNNNCVHEALAIVPFKKQQKMTTSGGLFKKLLWRKKKSSHKRIQLPFSA</sequence>
<evidence type="ECO:0008006" key="7">
    <source>
        <dbReference type="Google" id="ProtNLM"/>
    </source>
</evidence>
<evidence type="ECO:0000256" key="1">
    <source>
        <dbReference type="ARBA" id="ARBA00005921"/>
    </source>
</evidence>
<keyword evidence="2 3" id="KW-0175">Coiled coil</keyword>
<keyword evidence="6" id="KW-1185">Reference proteome</keyword>
<dbReference type="EMBL" id="JBDFQZ010000011">
    <property type="protein sequence ID" value="KAK9678526.1"/>
    <property type="molecule type" value="Genomic_DNA"/>
</dbReference>
<gene>
    <name evidence="5" type="ORF">RND81_11G217200</name>
</gene>
<feature type="coiled-coil region" evidence="3">
    <location>
        <begin position="138"/>
        <end position="228"/>
    </location>
</feature>
<dbReference type="EMBL" id="JBDFQZ010000011">
    <property type="protein sequence ID" value="KAK9678524.1"/>
    <property type="molecule type" value="Genomic_DNA"/>
</dbReference>
<dbReference type="AlphaFoldDB" id="A0AAW1HRG6"/>
<feature type="coiled-coil region" evidence="3">
    <location>
        <begin position="21"/>
        <end position="111"/>
    </location>
</feature>
<feature type="region of interest" description="Disordered" evidence="4">
    <location>
        <begin position="714"/>
        <end position="734"/>
    </location>
</feature>
<evidence type="ECO:0000313" key="5">
    <source>
        <dbReference type="EMBL" id="KAK9678524.1"/>
    </source>
</evidence>
<evidence type="ECO:0000256" key="3">
    <source>
        <dbReference type="SAM" id="Coils"/>
    </source>
</evidence>
<protein>
    <recommendedName>
        <fullName evidence="7">Filament-like plant protein 7</fullName>
    </recommendedName>
</protein>
<dbReference type="PANTHER" id="PTHR31580:SF22">
    <property type="entry name" value="FILAMENT-LIKE PLANT PROTEIN 7"/>
    <property type="match status" value="1"/>
</dbReference>
<dbReference type="EMBL" id="JBDFQZ010000011">
    <property type="protein sequence ID" value="KAK9678527.1"/>
    <property type="molecule type" value="Genomic_DNA"/>
</dbReference>